<dbReference type="Pfam" id="PF01023">
    <property type="entry name" value="S_100"/>
    <property type="match status" value="1"/>
</dbReference>
<evidence type="ECO:0000313" key="7">
    <source>
        <dbReference type="RefSeq" id="XP_070323238.1"/>
    </source>
</evidence>
<dbReference type="CDD" id="cd00213">
    <property type="entry name" value="S-100"/>
    <property type="match status" value="1"/>
</dbReference>
<dbReference type="PANTHER" id="PTHR11639">
    <property type="entry name" value="S100 CALCIUM-BINDING PROTEIN"/>
    <property type="match status" value="1"/>
</dbReference>
<keyword evidence="2" id="KW-0479">Metal-binding</keyword>
<dbReference type="InterPro" id="IPR034325">
    <property type="entry name" value="S-100_dom"/>
</dbReference>
<evidence type="ECO:0000313" key="6">
    <source>
        <dbReference type="Proteomes" id="UP001652640"/>
    </source>
</evidence>
<dbReference type="SMART" id="SM01394">
    <property type="entry name" value="S_100"/>
    <property type="match status" value="1"/>
</dbReference>
<organism evidence="6 7">
    <name type="scientific">Odocoileus virginianus</name>
    <name type="common">White-tailed deer</name>
    <dbReference type="NCBI Taxonomy" id="9874"/>
    <lineage>
        <taxon>Eukaryota</taxon>
        <taxon>Metazoa</taxon>
        <taxon>Chordata</taxon>
        <taxon>Craniata</taxon>
        <taxon>Vertebrata</taxon>
        <taxon>Euteleostomi</taxon>
        <taxon>Mammalia</taxon>
        <taxon>Eutheria</taxon>
        <taxon>Laurasiatheria</taxon>
        <taxon>Artiodactyla</taxon>
        <taxon>Ruminantia</taxon>
        <taxon>Pecora</taxon>
        <taxon>Cervidae</taxon>
        <taxon>Odocoileinae</taxon>
        <taxon>Odocoileus</taxon>
    </lineage>
</organism>
<name>A0ABM4I602_ODOVR</name>
<feature type="domain" description="EF-hand" evidence="5">
    <location>
        <begin position="78"/>
        <end position="109"/>
    </location>
</feature>
<dbReference type="InterPro" id="IPR002048">
    <property type="entry name" value="EF_hand_dom"/>
</dbReference>
<dbReference type="Proteomes" id="UP001652640">
    <property type="component" value="Chromosome 5"/>
</dbReference>
<gene>
    <name evidence="7" type="primary">S100A3</name>
</gene>
<evidence type="ECO:0000256" key="3">
    <source>
        <dbReference type="ARBA" id="ARBA00022737"/>
    </source>
</evidence>
<dbReference type="InterPro" id="IPR011992">
    <property type="entry name" value="EF-hand-dom_pair"/>
</dbReference>
<comment type="similarity">
    <text evidence="1">Belongs to the S-100 family.</text>
</comment>
<proteinExistence type="inferred from homology"/>
<evidence type="ECO:0000259" key="5">
    <source>
        <dbReference type="PROSITE" id="PS50222"/>
    </source>
</evidence>
<dbReference type="GeneID" id="110135684"/>
<keyword evidence="3" id="KW-0677">Repeat</keyword>
<protein>
    <submittedName>
        <fullName evidence="7">Protein S100-A3 isoform X1</fullName>
    </submittedName>
</protein>
<dbReference type="PANTHER" id="PTHR11639:SF12">
    <property type="entry name" value="PROTEIN S100-A3"/>
    <property type="match status" value="1"/>
</dbReference>
<keyword evidence="4" id="KW-0106">Calcium</keyword>
<dbReference type="SUPFAM" id="SSF47473">
    <property type="entry name" value="EF-hand"/>
    <property type="match status" value="1"/>
</dbReference>
<evidence type="ECO:0000256" key="4">
    <source>
        <dbReference type="ARBA" id="ARBA00022837"/>
    </source>
</evidence>
<dbReference type="InterPro" id="IPR001751">
    <property type="entry name" value="S100/CaBP7/8-like_CS"/>
</dbReference>
<dbReference type="PROSITE" id="PS50222">
    <property type="entry name" value="EF_HAND_2"/>
    <property type="match status" value="1"/>
</dbReference>
<reference evidence="6" key="1">
    <citation type="journal article" date="2022" name="J. Hered.">
        <title>A De Novo Chromosome-Level Genome Assembly of the White-Tailed Deer, Odocoileus Virginianus.</title>
        <authorList>
            <person name="London E.W."/>
            <person name="Roca A.L."/>
            <person name="Novakofski J.E."/>
            <person name="Mateus-Pinilla N.E."/>
        </authorList>
    </citation>
    <scope>NUCLEOTIDE SEQUENCE [LARGE SCALE GENOMIC DNA]</scope>
</reference>
<dbReference type="PROSITE" id="PS00303">
    <property type="entry name" value="S100_CABP"/>
    <property type="match status" value="1"/>
</dbReference>
<dbReference type="Gene3D" id="1.10.238.10">
    <property type="entry name" value="EF-hand"/>
    <property type="match status" value="1"/>
</dbReference>
<evidence type="ECO:0000256" key="2">
    <source>
        <dbReference type="ARBA" id="ARBA00022723"/>
    </source>
</evidence>
<dbReference type="InterPro" id="IPR013787">
    <property type="entry name" value="S100_Ca-bd_sub"/>
</dbReference>
<sequence>MAVVGADHGLVPMGAGCLQRPSDSVSMASLLEQALATIVSTFQEYSQLSGNPLCQAKFKELLEKELPTWTPTTLRECEYKQFISALDTNKDCQVDFVEYMRLLACLCVYCHESFKDSPLKPSCSQ</sequence>
<reference evidence="7" key="2">
    <citation type="submission" date="2025-08" db="UniProtKB">
        <authorList>
            <consortium name="RefSeq"/>
        </authorList>
    </citation>
    <scope>IDENTIFICATION</scope>
    <source>
        <tissue evidence="7">Tongue muscle</tissue>
    </source>
</reference>
<dbReference type="RefSeq" id="XP_070323238.1">
    <property type="nucleotide sequence ID" value="XM_070467137.1"/>
</dbReference>
<evidence type="ECO:0000256" key="1">
    <source>
        <dbReference type="ARBA" id="ARBA00007323"/>
    </source>
</evidence>
<accession>A0ABM4I602</accession>
<keyword evidence="6" id="KW-1185">Reference proteome</keyword>